<dbReference type="InterPro" id="IPR001129">
    <property type="entry name" value="Membr-assoc_MAPEG"/>
</dbReference>
<dbReference type="SUPFAM" id="SSF161084">
    <property type="entry name" value="MAPEG domain-like"/>
    <property type="match status" value="1"/>
</dbReference>
<evidence type="ECO:0000313" key="6">
    <source>
        <dbReference type="EMBL" id="KRS17723.1"/>
    </source>
</evidence>
<accession>A0A0T5P905</accession>
<evidence type="ECO:0000313" key="8">
    <source>
        <dbReference type="Proteomes" id="UP000051401"/>
    </source>
</evidence>
<gene>
    <name evidence="7" type="primary">yecN</name>
    <name evidence="7" type="ORF">RIdsm_00296</name>
    <name evidence="6" type="ORF">XM52_12035</name>
</gene>
<dbReference type="STRING" id="540747.SAMN04488031_10788"/>
<keyword evidence="3 5" id="KW-1133">Transmembrane helix</keyword>
<dbReference type="KEGG" id="rid:RIdsm_00296"/>
<dbReference type="OrthoDB" id="7619858at2"/>
<feature type="transmembrane region" description="Helical" evidence="5">
    <location>
        <begin position="75"/>
        <end position="95"/>
    </location>
</feature>
<evidence type="ECO:0000313" key="7">
    <source>
        <dbReference type="EMBL" id="QEW24516.1"/>
    </source>
</evidence>
<evidence type="ECO:0000256" key="3">
    <source>
        <dbReference type="ARBA" id="ARBA00022989"/>
    </source>
</evidence>
<dbReference type="Pfam" id="PF01124">
    <property type="entry name" value="MAPEG"/>
    <property type="match status" value="1"/>
</dbReference>
<evidence type="ECO:0000313" key="9">
    <source>
        <dbReference type="Proteomes" id="UP000325785"/>
    </source>
</evidence>
<reference evidence="7 9" key="2">
    <citation type="submission" date="2018-08" db="EMBL/GenBank/DDBJ databases">
        <title>Genetic Globetrotter - A new plasmid hitch-hiking vast phylogenetic and geographic distances.</title>
        <authorList>
            <person name="Vollmers J."/>
            <person name="Petersen J."/>
        </authorList>
    </citation>
    <scope>NUCLEOTIDE SEQUENCE [LARGE SCALE GENOMIC DNA]</scope>
    <source>
        <strain evidence="7 9">DSM 26383</strain>
    </source>
</reference>
<dbReference type="InterPro" id="IPR023352">
    <property type="entry name" value="MAPEG-like_dom_sf"/>
</dbReference>
<organism evidence="6 8">
    <name type="scientific">Roseovarius indicus</name>
    <dbReference type="NCBI Taxonomy" id="540747"/>
    <lineage>
        <taxon>Bacteria</taxon>
        <taxon>Pseudomonadati</taxon>
        <taxon>Pseudomonadota</taxon>
        <taxon>Alphaproteobacteria</taxon>
        <taxon>Rhodobacterales</taxon>
        <taxon>Roseobacteraceae</taxon>
        <taxon>Roseovarius</taxon>
    </lineage>
</organism>
<dbReference type="Gene3D" id="1.20.120.550">
    <property type="entry name" value="Membrane associated eicosanoid/glutathione metabolism-like domain"/>
    <property type="match status" value="1"/>
</dbReference>
<dbReference type="EMBL" id="LAXI01000006">
    <property type="protein sequence ID" value="KRS17723.1"/>
    <property type="molecule type" value="Genomic_DNA"/>
</dbReference>
<comment type="subcellular location">
    <subcellularLocation>
        <location evidence="1">Membrane</location>
    </subcellularLocation>
</comment>
<keyword evidence="8" id="KW-1185">Reference proteome</keyword>
<dbReference type="Proteomes" id="UP000325785">
    <property type="component" value="Chromosome"/>
</dbReference>
<dbReference type="GO" id="GO:0016020">
    <property type="term" value="C:membrane"/>
    <property type="evidence" value="ECO:0007669"/>
    <property type="project" value="UniProtKB-SubCell"/>
</dbReference>
<keyword evidence="2 5" id="KW-0812">Transmembrane</keyword>
<dbReference type="PANTHER" id="PTHR35814">
    <property type="match status" value="1"/>
</dbReference>
<dbReference type="Proteomes" id="UP000051401">
    <property type="component" value="Unassembled WGS sequence"/>
</dbReference>
<evidence type="ECO:0000256" key="4">
    <source>
        <dbReference type="ARBA" id="ARBA00023136"/>
    </source>
</evidence>
<dbReference type="RefSeq" id="WP_057816371.1">
    <property type="nucleotide sequence ID" value="NZ_CP031598.1"/>
</dbReference>
<feature type="transmembrane region" description="Helical" evidence="5">
    <location>
        <begin position="107"/>
        <end position="128"/>
    </location>
</feature>
<dbReference type="EMBL" id="CP031598">
    <property type="protein sequence ID" value="QEW24516.1"/>
    <property type="molecule type" value="Genomic_DNA"/>
</dbReference>
<feature type="transmembrane region" description="Helical" evidence="5">
    <location>
        <begin position="6"/>
        <end position="26"/>
    </location>
</feature>
<evidence type="ECO:0000256" key="5">
    <source>
        <dbReference type="SAM" id="Phobius"/>
    </source>
</evidence>
<dbReference type="PANTHER" id="PTHR35814:SF1">
    <property type="entry name" value="GLUTATHIONE S-TRANSFERASE-RELATED"/>
    <property type="match status" value="1"/>
</dbReference>
<evidence type="ECO:0000256" key="1">
    <source>
        <dbReference type="ARBA" id="ARBA00004370"/>
    </source>
</evidence>
<sequence length="129" mass="13955">MPLIVTPLYAGALALLLIFLSFRVIFYRWSSKISLGDDGDKALRKRIRTQANCAEYAPFGALLLLLAELQGAPVWALHLLGLTLLAGRLLHAVGFGSTPQILPLRQAGMVLTFTMLLLSGLGLIGHALF</sequence>
<protein>
    <submittedName>
        <fullName evidence="7">Inner membrane protein YecN</fullName>
    </submittedName>
    <submittedName>
        <fullName evidence="6">Membrane-associated proteins in eicosanoid and glutathione metabolism</fullName>
    </submittedName>
</protein>
<name>A0A0T5P905_9RHOB</name>
<reference evidence="6 8" key="1">
    <citation type="submission" date="2015-04" db="EMBL/GenBank/DDBJ databases">
        <title>The draft genome sequence of Roseovarius indicus B108T.</title>
        <authorList>
            <person name="Li G."/>
            <person name="Lai Q."/>
            <person name="Shao Z."/>
            <person name="Yan P."/>
        </authorList>
    </citation>
    <scope>NUCLEOTIDE SEQUENCE [LARGE SCALE GENOMIC DNA]</scope>
    <source>
        <strain evidence="6 8">B108</strain>
    </source>
</reference>
<dbReference type="PATRIC" id="fig|540747.5.peg.5387"/>
<keyword evidence="4 5" id="KW-0472">Membrane</keyword>
<dbReference type="AlphaFoldDB" id="A0A0T5P905"/>
<evidence type="ECO:0000256" key="2">
    <source>
        <dbReference type="ARBA" id="ARBA00022692"/>
    </source>
</evidence>
<proteinExistence type="predicted"/>